<dbReference type="AlphaFoldDB" id="A0A2X1D985"/>
<dbReference type="PROSITE" id="PS51257">
    <property type="entry name" value="PROKAR_LIPOPROTEIN"/>
    <property type="match status" value="1"/>
</dbReference>
<keyword evidence="1" id="KW-0732">Signal</keyword>
<dbReference type="EMBL" id="UAQP01000014">
    <property type="protein sequence ID" value="SPU55416.1"/>
    <property type="molecule type" value="Genomic_DNA"/>
</dbReference>
<reference evidence="2 3" key="1">
    <citation type="submission" date="2018-06" db="EMBL/GenBank/DDBJ databases">
        <authorList>
            <consortium name="Pathogen Informatics"/>
            <person name="Doyle S."/>
        </authorList>
    </citation>
    <scope>NUCLEOTIDE SEQUENCE [LARGE SCALE GENOMIC DNA]</scope>
    <source>
        <strain evidence="2 3">NCTC11166</strain>
    </source>
</reference>
<evidence type="ECO:0000256" key="1">
    <source>
        <dbReference type="SAM" id="SignalP"/>
    </source>
</evidence>
<gene>
    <name evidence="2" type="ORF">NCTC11166_02813</name>
</gene>
<name>A0A2X1D985_BREVE</name>
<dbReference type="Proteomes" id="UP000251186">
    <property type="component" value="Unassembled WGS sequence"/>
</dbReference>
<proteinExistence type="predicted"/>
<accession>A0A2X1D985</accession>
<evidence type="ECO:0000313" key="3">
    <source>
        <dbReference type="Proteomes" id="UP000251186"/>
    </source>
</evidence>
<feature type="chain" id="PRO_5016111304" evidence="1">
    <location>
        <begin position="26"/>
        <end position="313"/>
    </location>
</feature>
<evidence type="ECO:0000313" key="2">
    <source>
        <dbReference type="EMBL" id="SPU55416.1"/>
    </source>
</evidence>
<dbReference type="RefSeq" id="WP_112863348.1">
    <property type="nucleotide sequence ID" value="NZ_UAQP01000014.1"/>
</dbReference>
<protein>
    <submittedName>
        <fullName evidence="2">Uncharacterized protein</fullName>
    </submittedName>
</protein>
<feature type="signal peptide" evidence="1">
    <location>
        <begin position="1"/>
        <end position="25"/>
    </location>
</feature>
<organism evidence="2 3">
    <name type="scientific">Brevundimonas vesicularis</name>
    <name type="common">Pseudomonas vesicularis</name>
    <dbReference type="NCBI Taxonomy" id="41276"/>
    <lineage>
        <taxon>Bacteria</taxon>
        <taxon>Pseudomonadati</taxon>
        <taxon>Pseudomonadota</taxon>
        <taxon>Alphaproteobacteria</taxon>
        <taxon>Caulobacterales</taxon>
        <taxon>Caulobacteraceae</taxon>
        <taxon>Brevundimonas</taxon>
    </lineage>
</organism>
<sequence>MKRRFGAKIVVALAALMAVSGCASQATRVALQRPNLPTGQAFRIPDHHALKGAVVVDYISGMSQYSFWFAEANQNQFRPMLETALDRSGMLAKTPGAARYALQIEFIDLRGSFFGSDFDSRSRAIYRIVERRSGRVVSEQTIDAGFMLRYVGLVEEDAAAAYWLTMNVAAAGLAHYAGASDQRTAWRQAYQATLWSTLFVPLDFINPFNYIAGNDFFGQQKVPRPRVLNGDLSTEGYGARNGRVRGIQADKQMMRQSIAKFVMGLAVEQNIPMTVILPCAFNAEIERIKVDLTYRGIPYAGETCKMERVQIIY</sequence>